<dbReference type="InterPro" id="IPR029068">
    <property type="entry name" value="Glyas_Bleomycin-R_OHBP_Dase"/>
</dbReference>
<feature type="domain" description="VOC" evidence="2">
    <location>
        <begin position="4"/>
        <end position="122"/>
    </location>
</feature>
<dbReference type="GO" id="GO:0016740">
    <property type="term" value="F:transferase activity"/>
    <property type="evidence" value="ECO:0007669"/>
    <property type="project" value="UniProtKB-KW"/>
</dbReference>
<dbReference type="CDD" id="cd08364">
    <property type="entry name" value="FosX"/>
    <property type="match status" value="1"/>
</dbReference>
<gene>
    <name evidence="3" type="primary">fosX</name>
    <name evidence="3" type="ORF">EB235_10135</name>
</gene>
<dbReference type="InterPro" id="IPR037434">
    <property type="entry name" value="FosX"/>
</dbReference>
<dbReference type="EMBL" id="CP033367">
    <property type="protein sequence ID" value="QKD01824.1"/>
    <property type="molecule type" value="Genomic_DNA"/>
</dbReference>
<dbReference type="InterPro" id="IPR004360">
    <property type="entry name" value="Glyas_Fos-R_dOase_dom"/>
</dbReference>
<dbReference type="AlphaFoldDB" id="A0A6M7WPE8"/>
<evidence type="ECO:0000313" key="4">
    <source>
        <dbReference type="Proteomes" id="UP000503017"/>
    </source>
</evidence>
<evidence type="ECO:0000313" key="3">
    <source>
        <dbReference type="EMBL" id="QKD01824.1"/>
    </source>
</evidence>
<protein>
    <submittedName>
        <fullName evidence="3">FosX/FosE/FosI family fosfomycin resistance thiol transferase</fullName>
    </submittedName>
</protein>
<organism evidence="3 4">
    <name type="scientific">Mesorhizobium loti R88b</name>
    <dbReference type="NCBI Taxonomy" id="935548"/>
    <lineage>
        <taxon>Bacteria</taxon>
        <taxon>Pseudomonadati</taxon>
        <taxon>Pseudomonadota</taxon>
        <taxon>Alphaproteobacteria</taxon>
        <taxon>Hyphomicrobiales</taxon>
        <taxon>Phyllobacteriaceae</taxon>
        <taxon>Mesorhizobium</taxon>
    </lineage>
</organism>
<dbReference type="PANTHER" id="PTHR36113">
    <property type="entry name" value="LYASE, PUTATIVE-RELATED-RELATED"/>
    <property type="match status" value="1"/>
</dbReference>
<evidence type="ECO:0000256" key="1">
    <source>
        <dbReference type="ARBA" id="ARBA00022723"/>
    </source>
</evidence>
<dbReference type="Gene3D" id="3.10.180.10">
    <property type="entry name" value="2,3-Dihydroxybiphenyl 1,2-Dioxygenase, domain 1"/>
    <property type="match status" value="1"/>
</dbReference>
<keyword evidence="1" id="KW-0479">Metal-binding</keyword>
<keyword evidence="3" id="KW-0808">Transferase</keyword>
<dbReference type="PROSITE" id="PS51819">
    <property type="entry name" value="VOC"/>
    <property type="match status" value="1"/>
</dbReference>
<dbReference type="InterPro" id="IPR037523">
    <property type="entry name" value="VOC_core"/>
</dbReference>
<dbReference type="Pfam" id="PF00903">
    <property type="entry name" value="Glyoxalase"/>
    <property type="match status" value="1"/>
</dbReference>
<accession>A0A6M7WPE8</accession>
<dbReference type="Proteomes" id="UP000503017">
    <property type="component" value="Chromosome"/>
</dbReference>
<dbReference type="SUPFAM" id="SSF54593">
    <property type="entry name" value="Glyoxalase/Bleomycin resistance protein/Dihydroxybiphenyl dioxygenase"/>
    <property type="match status" value="1"/>
</dbReference>
<name>A0A6M7WPE8_RHILI</name>
<dbReference type="GO" id="GO:0046872">
    <property type="term" value="F:metal ion binding"/>
    <property type="evidence" value="ECO:0007669"/>
    <property type="project" value="UniProtKB-KW"/>
</dbReference>
<dbReference type="PANTHER" id="PTHR36113:SF6">
    <property type="entry name" value="FOSFOMYCIN RESISTANCE PROTEIN FOSX"/>
    <property type="match status" value="1"/>
</dbReference>
<reference evidence="3 4" key="1">
    <citation type="submission" date="2018-10" db="EMBL/GenBank/DDBJ databases">
        <authorList>
            <person name="Perry B.J."/>
            <person name="Sullivan J.T."/>
            <person name="Murphy R.J.T."/>
            <person name="Ramsay J.P."/>
            <person name="Ronson C.W."/>
        </authorList>
    </citation>
    <scope>NUCLEOTIDE SEQUENCE [LARGE SCALE GENOMIC DNA]</scope>
    <source>
        <strain evidence="3 4">R88b</strain>
    </source>
</reference>
<proteinExistence type="predicted"/>
<dbReference type="RefSeq" id="WP_027031136.1">
    <property type="nucleotide sequence ID" value="NZ_CP033367.1"/>
</dbReference>
<dbReference type="InterPro" id="IPR051332">
    <property type="entry name" value="Fosfomycin_Res_Enzymes"/>
</dbReference>
<sequence>MIQGLSHMTFIVRDLERMTAILEGVFDAREVYASDAEQFSLSREKFFLIGDIWIAVMEGEALPERSYNHIAFKIDDADFEGYAERVGKFGLEMRPPRPRVEGEGRSIYFYDDDNHMFELHTGTLNERLARYARGLEAVQ</sequence>
<evidence type="ECO:0000259" key="2">
    <source>
        <dbReference type="PROSITE" id="PS51819"/>
    </source>
</evidence>
<dbReference type="NCBIfam" id="NF000222">
    <property type="entry name" value="FosX"/>
    <property type="match status" value="1"/>
</dbReference>